<feature type="compositionally biased region" description="Basic and acidic residues" evidence="1">
    <location>
        <begin position="265"/>
        <end position="283"/>
    </location>
</feature>
<evidence type="ECO:0008006" key="4">
    <source>
        <dbReference type="Google" id="ProtNLM"/>
    </source>
</evidence>
<feature type="compositionally biased region" description="Polar residues" evidence="1">
    <location>
        <begin position="296"/>
        <end position="307"/>
    </location>
</feature>
<feature type="compositionally biased region" description="Polar residues" evidence="1">
    <location>
        <begin position="241"/>
        <end position="255"/>
    </location>
</feature>
<dbReference type="Gene3D" id="4.10.1000.40">
    <property type="match status" value="1"/>
</dbReference>
<name>A0A9W7Y7E8_9FUNG</name>
<dbReference type="EMBL" id="JANBOJ010000021">
    <property type="protein sequence ID" value="KAJ1724785.1"/>
    <property type="molecule type" value="Genomic_DNA"/>
</dbReference>
<keyword evidence="3" id="KW-1185">Reference proteome</keyword>
<dbReference type="AlphaFoldDB" id="A0A9W7Y7E8"/>
<reference evidence="2" key="1">
    <citation type="submission" date="2022-07" db="EMBL/GenBank/DDBJ databases">
        <title>Phylogenomic reconstructions and comparative analyses of Kickxellomycotina fungi.</title>
        <authorList>
            <person name="Reynolds N.K."/>
            <person name="Stajich J.E."/>
            <person name="Barry K."/>
            <person name="Grigoriev I.V."/>
            <person name="Crous P."/>
            <person name="Smith M.E."/>
        </authorList>
    </citation>
    <scope>NUCLEOTIDE SEQUENCE</scope>
    <source>
        <strain evidence="2">NBRC 32514</strain>
    </source>
</reference>
<feature type="region of interest" description="Disordered" evidence="1">
    <location>
        <begin position="182"/>
        <end position="458"/>
    </location>
</feature>
<evidence type="ECO:0000313" key="2">
    <source>
        <dbReference type="EMBL" id="KAJ1724785.1"/>
    </source>
</evidence>
<dbReference type="Pfam" id="PF14608">
    <property type="entry name" value="zf-CCCH_2"/>
    <property type="match status" value="2"/>
</dbReference>
<feature type="compositionally biased region" description="Polar residues" evidence="1">
    <location>
        <begin position="399"/>
        <end position="428"/>
    </location>
</feature>
<dbReference type="OrthoDB" id="438553at2759"/>
<gene>
    <name evidence="2" type="ORF">LPJ53_000992</name>
</gene>
<feature type="compositionally biased region" description="Acidic residues" evidence="1">
    <location>
        <begin position="284"/>
        <end position="294"/>
    </location>
</feature>
<dbReference type="Proteomes" id="UP001149813">
    <property type="component" value="Unassembled WGS sequence"/>
</dbReference>
<organism evidence="2 3">
    <name type="scientific">Coemansia erecta</name>
    <dbReference type="NCBI Taxonomy" id="147472"/>
    <lineage>
        <taxon>Eukaryota</taxon>
        <taxon>Fungi</taxon>
        <taxon>Fungi incertae sedis</taxon>
        <taxon>Zoopagomycota</taxon>
        <taxon>Kickxellomycotina</taxon>
        <taxon>Kickxellomycetes</taxon>
        <taxon>Kickxellales</taxon>
        <taxon>Kickxellaceae</taxon>
        <taxon>Coemansia</taxon>
    </lineage>
</organism>
<comment type="caution">
    <text evidence="2">The sequence shown here is derived from an EMBL/GenBank/DDBJ whole genome shotgun (WGS) entry which is preliminary data.</text>
</comment>
<feature type="compositionally biased region" description="Basic and acidic residues" evidence="1">
    <location>
        <begin position="431"/>
        <end position="447"/>
    </location>
</feature>
<protein>
    <recommendedName>
        <fullName evidence="4">C3H1-type domain-containing protein</fullName>
    </recommendedName>
</protein>
<accession>A0A9W7Y7E8</accession>
<feature type="compositionally biased region" description="Acidic residues" evidence="1">
    <location>
        <begin position="210"/>
        <end position="223"/>
    </location>
</feature>
<evidence type="ECO:0000256" key="1">
    <source>
        <dbReference type="SAM" id="MobiDB-lite"/>
    </source>
</evidence>
<evidence type="ECO:0000313" key="3">
    <source>
        <dbReference type="Proteomes" id="UP001149813"/>
    </source>
</evidence>
<feature type="compositionally biased region" description="Basic and acidic residues" evidence="1">
    <location>
        <begin position="189"/>
        <end position="202"/>
    </location>
</feature>
<sequence>MYSTEVVACACIGGLAVTALAVGTYVHLHRRSQRKASSHSDDEEADIGTATVTAASDDTCNAPNVAVVPDESQPLLSESAIRTRYTSNPNEFARSYIDRTQPSSYLASRSLALAPESPQFAPIEHVVALVPSDLSDSDDSSIDSSIAEVATPPLEQGVSRDQLSESYAEAVASVLTTVTIPDNNAADDVDSHHPSETIEKTPADSVVEVSVDDANEVMPEELVEQQQQQQPDEDPAVPDDCQSQSGIVESQGTSIQEDDAASSHVAEHEGSAADEPVSDKADPVSEEPEKDDNEGNSRSRSASQNETDVPANVTDNEAVDAKPSALHTATVELGRPRSSTLNTMAKEFIPGKLTHSNHQRVTEPSAVPADSHATGNEAASSAASVANTDATVPIEAKDGQTQALGHSVSNTGSTASTRSRQHSTASSKKSLRSDATEKTSESSKDADPSEQTTADLVLDEEEPITASCGSIKRRCRFWPTCSNRNCKYVHPSQTCRMYPECAFDTACIYIHPSDVQKINSVISRPNKEPSRRSKRKNQDIIRMNNLSSFVK</sequence>
<proteinExistence type="predicted"/>